<keyword evidence="6 7" id="KW-0472">Membrane</keyword>
<dbReference type="InterPro" id="IPR000620">
    <property type="entry name" value="EamA_dom"/>
</dbReference>
<dbReference type="Proteomes" id="UP000276295">
    <property type="component" value="Unassembled WGS sequence"/>
</dbReference>
<protein>
    <submittedName>
        <fullName evidence="9">DMT family transporter</fullName>
    </submittedName>
</protein>
<keyword evidence="3" id="KW-1003">Cell membrane</keyword>
<dbReference type="SUPFAM" id="SSF103481">
    <property type="entry name" value="Multidrug resistance efflux transporter EmrE"/>
    <property type="match status" value="2"/>
</dbReference>
<feature type="domain" description="EamA" evidence="8">
    <location>
        <begin position="150"/>
        <end position="277"/>
    </location>
</feature>
<feature type="transmembrane region" description="Helical" evidence="7">
    <location>
        <begin position="12"/>
        <end position="30"/>
    </location>
</feature>
<gene>
    <name evidence="9" type="ORF">D6029_04785</name>
</gene>
<feature type="transmembrane region" description="Helical" evidence="7">
    <location>
        <begin position="92"/>
        <end position="112"/>
    </location>
</feature>
<evidence type="ECO:0000313" key="10">
    <source>
        <dbReference type="Proteomes" id="UP000276295"/>
    </source>
</evidence>
<comment type="similarity">
    <text evidence="2">Belongs to the EamA transporter family.</text>
</comment>
<dbReference type="Pfam" id="PF00892">
    <property type="entry name" value="EamA"/>
    <property type="match status" value="2"/>
</dbReference>
<comment type="caution">
    <text evidence="9">The sequence shown here is derived from an EMBL/GenBank/DDBJ whole genome shotgun (WGS) entry which is preliminary data.</text>
</comment>
<evidence type="ECO:0000256" key="2">
    <source>
        <dbReference type="ARBA" id="ARBA00007362"/>
    </source>
</evidence>
<feature type="transmembrane region" description="Helical" evidence="7">
    <location>
        <begin position="207"/>
        <end position="229"/>
    </location>
</feature>
<feature type="domain" description="EamA" evidence="8">
    <location>
        <begin position="6"/>
        <end position="136"/>
    </location>
</feature>
<dbReference type="AlphaFoldDB" id="A0A3A5JVM7"/>
<sequence length="299" mass="32385">MNEFKTGVWQMCLAMLISGSIGAFVLLSGLPVIDVVFWRCAIGAAALGFFIMVSKQPFSHFTRSMFLLSVIGGVALVINWLLLFAAYDQISIGMSTVVYNTQPFMLVLIGVFMGERVTLIKWGWLLLAFSGVVILLSSELITAHNANLITGIAMSLGAAFFYALTAIIARKLRPHPPQHIAFIQVLVGVVILLPLTHFVALSDNFPWGILLTLGIVHTGVMYQLLYGAIQKLPTPIIGSLSFIYPLVAVTVDSLMFGHTLSVVQFIGGVLILLAAAGNNLGWGTKEKAPLSQGLEHKTR</sequence>
<dbReference type="InterPro" id="IPR037185">
    <property type="entry name" value="EmrE-like"/>
</dbReference>
<evidence type="ECO:0000256" key="7">
    <source>
        <dbReference type="SAM" id="Phobius"/>
    </source>
</evidence>
<feature type="transmembrane region" description="Helical" evidence="7">
    <location>
        <begin position="262"/>
        <end position="282"/>
    </location>
</feature>
<accession>A0A3A5JVM7</accession>
<keyword evidence="4 7" id="KW-0812">Transmembrane</keyword>
<dbReference type="OrthoDB" id="9814238at2"/>
<comment type="subcellular location">
    <subcellularLocation>
        <location evidence="1">Cell membrane</location>
        <topology evidence="1">Multi-pass membrane protein</topology>
    </subcellularLocation>
</comment>
<proteinExistence type="inferred from homology"/>
<evidence type="ECO:0000256" key="6">
    <source>
        <dbReference type="ARBA" id="ARBA00023136"/>
    </source>
</evidence>
<dbReference type="EMBL" id="QZWH01000006">
    <property type="protein sequence ID" value="RJT27101.1"/>
    <property type="molecule type" value="Genomic_DNA"/>
</dbReference>
<name>A0A3A5JVM7_9ENTR</name>
<dbReference type="PANTHER" id="PTHR22911:SF102">
    <property type="entry name" value="MEMBRANE PROTEIN"/>
    <property type="match status" value="1"/>
</dbReference>
<evidence type="ECO:0000256" key="5">
    <source>
        <dbReference type="ARBA" id="ARBA00022989"/>
    </source>
</evidence>
<evidence type="ECO:0000256" key="4">
    <source>
        <dbReference type="ARBA" id="ARBA00022692"/>
    </source>
</evidence>
<keyword evidence="10" id="KW-1185">Reference proteome</keyword>
<dbReference type="GO" id="GO:0005886">
    <property type="term" value="C:plasma membrane"/>
    <property type="evidence" value="ECO:0007669"/>
    <property type="project" value="UniProtKB-SubCell"/>
</dbReference>
<reference evidence="9 10" key="1">
    <citation type="submission" date="2018-09" db="EMBL/GenBank/DDBJ databases">
        <title>Draft genome sequence of Buttiauxella izardii CCUG 35510T.</title>
        <authorList>
            <person name="Salva-Serra F."/>
            <person name="Marathe N."/>
            <person name="Moore E."/>
            <person name="Stadler-Svensson L."/>
            <person name="Engstrom-Jakobsson H."/>
        </authorList>
    </citation>
    <scope>NUCLEOTIDE SEQUENCE [LARGE SCALE GENOMIC DNA]</scope>
    <source>
        <strain evidence="9 10">CCUG 35510</strain>
    </source>
</reference>
<feature type="transmembrane region" description="Helical" evidence="7">
    <location>
        <begin position="124"/>
        <end position="142"/>
    </location>
</feature>
<feature type="transmembrane region" description="Helical" evidence="7">
    <location>
        <begin position="148"/>
        <end position="169"/>
    </location>
</feature>
<evidence type="ECO:0000259" key="8">
    <source>
        <dbReference type="Pfam" id="PF00892"/>
    </source>
</evidence>
<feature type="transmembrane region" description="Helical" evidence="7">
    <location>
        <begin position="236"/>
        <end position="256"/>
    </location>
</feature>
<keyword evidence="5 7" id="KW-1133">Transmembrane helix</keyword>
<evidence type="ECO:0000313" key="9">
    <source>
        <dbReference type="EMBL" id="RJT27101.1"/>
    </source>
</evidence>
<feature type="transmembrane region" description="Helical" evidence="7">
    <location>
        <begin position="181"/>
        <end position="201"/>
    </location>
</feature>
<feature type="transmembrane region" description="Helical" evidence="7">
    <location>
        <begin position="36"/>
        <end position="53"/>
    </location>
</feature>
<evidence type="ECO:0000256" key="1">
    <source>
        <dbReference type="ARBA" id="ARBA00004651"/>
    </source>
</evidence>
<evidence type="ECO:0000256" key="3">
    <source>
        <dbReference type="ARBA" id="ARBA00022475"/>
    </source>
</evidence>
<dbReference type="PANTHER" id="PTHR22911">
    <property type="entry name" value="ACYL-MALONYL CONDENSING ENZYME-RELATED"/>
    <property type="match status" value="1"/>
</dbReference>
<feature type="transmembrane region" description="Helical" evidence="7">
    <location>
        <begin position="65"/>
        <end position="86"/>
    </location>
</feature>
<organism evidence="9 10">
    <name type="scientific">Buttiauxella izardii</name>
    <dbReference type="NCBI Taxonomy" id="82991"/>
    <lineage>
        <taxon>Bacteria</taxon>
        <taxon>Pseudomonadati</taxon>
        <taxon>Pseudomonadota</taxon>
        <taxon>Gammaproteobacteria</taxon>
        <taxon>Enterobacterales</taxon>
        <taxon>Enterobacteriaceae</taxon>
        <taxon>Buttiauxella</taxon>
    </lineage>
</organism>
<dbReference type="RefSeq" id="WP_120063659.1">
    <property type="nucleotide sequence ID" value="NZ_QZWH01000006.1"/>
</dbReference>